<feature type="transmembrane region" description="Helical" evidence="1">
    <location>
        <begin position="27"/>
        <end position="45"/>
    </location>
</feature>
<proteinExistence type="predicted"/>
<keyword evidence="1" id="KW-0812">Transmembrane</keyword>
<keyword evidence="1" id="KW-1133">Transmembrane helix</keyword>
<dbReference type="AlphaFoldDB" id="A0A1Q5PQA1"/>
<dbReference type="Proteomes" id="UP000186785">
    <property type="component" value="Unassembled WGS sequence"/>
</dbReference>
<dbReference type="RefSeq" id="WP_073708466.1">
    <property type="nucleotide sequence ID" value="NZ_MQSV01000001.1"/>
</dbReference>
<feature type="transmembrane region" description="Helical" evidence="1">
    <location>
        <begin position="57"/>
        <end position="79"/>
    </location>
</feature>
<organism evidence="2 3">
    <name type="scientific">Boudabousia liubingyangii</name>
    <dbReference type="NCBI Taxonomy" id="1921764"/>
    <lineage>
        <taxon>Bacteria</taxon>
        <taxon>Bacillati</taxon>
        <taxon>Actinomycetota</taxon>
        <taxon>Actinomycetes</taxon>
        <taxon>Actinomycetales</taxon>
        <taxon>Actinomycetaceae</taxon>
        <taxon>Boudabousia</taxon>
    </lineage>
</organism>
<dbReference type="EMBL" id="MQSV01000001">
    <property type="protein sequence ID" value="OKL49575.1"/>
    <property type="molecule type" value="Genomic_DNA"/>
</dbReference>
<evidence type="ECO:0000313" key="2">
    <source>
        <dbReference type="EMBL" id="OKL49575.1"/>
    </source>
</evidence>
<accession>A0A1Q5PQA1</accession>
<evidence type="ECO:0000256" key="1">
    <source>
        <dbReference type="SAM" id="Phobius"/>
    </source>
</evidence>
<dbReference type="STRING" id="1921764.BSR28_01475"/>
<sequence>MSEGPKTQDAKETQAAPAKTEYVKPEIGIWLVLAGCVGITILLLLDTLAPAFGWVGVNFQQAIVFLEFACTPIILGAALGLRRRKFRRYPFRMRVGLQFAIAAATLILAGFLILLGINLVNPASTAVAGPWSVMQFGTLVAVPATALLAVSIFLKD</sequence>
<evidence type="ECO:0000313" key="3">
    <source>
        <dbReference type="Proteomes" id="UP000186785"/>
    </source>
</evidence>
<keyword evidence="1" id="KW-0472">Membrane</keyword>
<reference evidence="2 3" key="1">
    <citation type="submission" date="2016-11" db="EMBL/GenBank/DDBJ databases">
        <title>Actinomyces gypaetusis sp. nov. isolated from the vulture Gypaetus barbatus in Qinghai Tibet Plateau China.</title>
        <authorList>
            <person name="Meng X."/>
        </authorList>
    </citation>
    <scope>NUCLEOTIDE SEQUENCE [LARGE SCALE GENOMIC DNA]</scope>
    <source>
        <strain evidence="2 3">VUL4_2</strain>
    </source>
</reference>
<comment type="caution">
    <text evidence="2">The sequence shown here is derived from an EMBL/GenBank/DDBJ whole genome shotgun (WGS) entry which is preliminary data.</text>
</comment>
<feature type="transmembrane region" description="Helical" evidence="1">
    <location>
        <begin position="99"/>
        <end position="120"/>
    </location>
</feature>
<keyword evidence="3" id="KW-1185">Reference proteome</keyword>
<gene>
    <name evidence="2" type="ORF">BSR29_01045</name>
</gene>
<feature type="transmembrane region" description="Helical" evidence="1">
    <location>
        <begin position="132"/>
        <end position="154"/>
    </location>
</feature>
<protein>
    <submittedName>
        <fullName evidence="2">Uncharacterized protein</fullName>
    </submittedName>
</protein>
<name>A0A1Q5PQA1_9ACTO</name>